<gene>
    <name evidence="6" type="ORF">LECACI_7A009906</name>
</gene>
<evidence type="ECO:0000256" key="3">
    <source>
        <dbReference type="ARBA" id="ARBA00022801"/>
    </source>
</evidence>
<evidence type="ECO:0000256" key="2">
    <source>
        <dbReference type="ARBA" id="ARBA00022723"/>
    </source>
</evidence>
<evidence type="ECO:0000313" key="6">
    <source>
        <dbReference type="EMBL" id="CAK4034748.1"/>
    </source>
</evidence>
<name>A0AAI9EFP8_9PEZI</name>
<keyword evidence="4" id="KW-0732">Signal</keyword>
<evidence type="ECO:0000256" key="1">
    <source>
        <dbReference type="ARBA" id="ARBA00011062"/>
    </source>
</evidence>
<dbReference type="InterPro" id="IPR036523">
    <property type="entry name" value="SurE-like_sf"/>
</dbReference>
<feature type="chain" id="PRO_5042563581" evidence="4">
    <location>
        <begin position="20"/>
        <end position="300"/>
    </location>
</feature>
<evidence type="ECO:0000313" key="7">
    <source>
        <dbReference type="Proteomes" id="UP001296104"/>
    </source>
</evidence>
<dbReference type="Pfam" id="PF01975">
    <property type="entry name" value="SurE"/>
    <property type="match status" value="1"/>
</dbReference>
<dbReference type="InterPro" id="IPR002828">
    <property type="entry name" value="SurE-like_Pase/nucleotidase"/>
</dbReference>
<dbReference type="PANTHER" id="PTHR30457:SF0">
    <property type="entry name" value="PHOSPHATASE, PUTATIVE (AFU_ORTHOLOGUE AFUA_4G01070)-RELATED"/>
    <property type="match status" value="1"/>
</dbReference>
<reference evidence="6" key="1">
    <citation type="submission" date="2023-11" db="EMBL/GenBank/DDBJ databases">
        <authorList>
            <person name="Alioto T."/>
            <person name="Alioto T."/>
            <person name="Gomez Garrido J."/>
        </authorList>
    </citation>
    <scope>NUCLEOTIDE SEQUENCE</scope>
</reference>
<evidence type="ECO:0000256" key="4">
    <source>
        <dbReference type="SAM" id="SignalP"/>
    </source>
</evidence>
<dbReference type="AlphaFoldDB" id="A0AAI9EFP8"/>
<accession>A0AAI9EFP8</accession>
<dbReference type="InterPro" id="IPR030048">
    <property type="entry name" value="SurE"/>
</dbReference>
<comment type="similarity">
    <text evidence="1">Belongs to the SurE nucleotidase family.</text>
</comment>
<feature type="signal peptide" evidence="4">
    <location>
        <begin position="1"/>
        <end position="19"/>
    </location>
</feature>
<evidence type="ECO:0000259" key="5">
    <source>
        <dbReference type="Pfam" id="PF01975"/>
    </source>
</evidence>
<protein>
    <submittedName>
        <fullName evidence="6">Acid phosphatase</fullName>
    </submittedName>
</protein>
<feature type="domain" description="Survival protein SurE-like phosphatase/nucleotidase" evidence="5">
    <location>
        <begin position="22"/>
        <end position="218"/>
    </location>
</feature>
<proteinExistence type="inferred from homology"/>
<keyword evidence="3" id="KW-0378">Hydrolase</keyword>
<keyword evidence="2" id="KW-0479">Metal-binding</keyword>
<dbReference type="Gene3D" id="3.40.1210.10">
    <property type="entry name" value="Survival protein SurE-like phosphatase/nucleotidase"/>
    <property type="match status" value="1"/>
</dbReference>
<sequence length="300" mass="31423">MFASSLLLTLLPLAAQVQGAHVVISNDDGWAEINIREFYNSLDAAAFDAIISAPADNESGTGSRDKEPTPVADDGCEFGSCPAGSPPFGNNASMPRFNYVNSYPVTSMRYGLQNLSQIYFGGPPDIAVAGPNVGTNLGLVTTISGTVGAATEAAKEGFPALAFSGSSGSQTAWTAPVESYMRIYADLSTNVTQTIVDAGKPYLPQGIWLNVNYPAVDDACSEAGDFKFVLSRVYPAIPVVTKDVETCGSDQLPTERDVVGTDGCYASVSVANTSKLDVDAATQAVVLKKLQPILSCLPEK</sequence>
<dbReference type="Proteomes" id="UP001296104">
    <property type="component" value="Unassembled WGS sequence"/>
</dbReference>
<comment type="caution">
    <text evidence="6">The sequence shown here is derived from an EMBL/GenBank/DDBJ whole genome shotgun (WGS) entry which is preliminary data.</text>
</comment>
<keyword evidence="7" id="KW-1185">Reference proteome</keyword>
<organism evidence="6 7">
    <name type="scientific">Lecanosticta acicola</name>
    <dbReference type="NCBI Taxonomy" id="111012"/>
    <lineage>
        <taxon>Eukaryota</taxon>
        <taxon>Fungi</taxon>
        <taxon>Dikarya</taxon>
        <taxon>Ascomycota</taxon>
        <taxon>Pezizomycotina</taxon>
        <taxon>Dothideomycetes</taxon>
        <taxon>Dothideomycetidae</taxon>
        <taxon>Mycosphaerellales</taxon>
        <taxon>Mycosphaerellaceae</taxon>
        <taxon>Lecanosticta</taxon>
    </lineage>
</organism>
<dbReference type="EMBL" id="CAVMBE010000133">
    <property type="protein sequence ID" value="CAK4034748.1"/>
    <property type="molecule type" value="Genomic_DNA"/>
</dbReference>
<dbReference type="PANTHER" id="PTHR30457">
    <property type="entry name" value="5'-NUCLEOTIDASE SURE"/>
    <property type="match status" value="1"/>
</dbReference>
<dbReference type="GO" id="GO:0008252">
    <property type="term" value="F:nucleotidase activity"/>
    <property type="evidence" value="ECO:0007669"/>
    <property type="project" value="InterPro"/>
</dbReference>
<dbReference type="GO" id="GO:0046872">
    <property type="term" value="F:metal ion binding"/>
    <property type="evidence" value="ECO:0007669"/>
    <property type="project" value="UniProtKB-KW"/>
</dbReference>
<dbReference type="SUPFAM" id="SSF64167">
    <property type="entry name" value="SurE-like"/>
    <property type="match status" value="1"/>
</dbReference>